<protein>
    <submittedName>
        <fullName evidence="1">Uncharacterized protein</fullName>
    </submittedName>
</protein>
<proteinExistence type="predicted"/>
<dbReference type="Proteomes" id="UP000056502">
    <property type="component" value="Chromosome I"/>
</dbReference>
<sequence length="168" mass="19436">MNTKLNSIFIIFSLIVISAFCIKPNSEELTVEINAQLPRCARIEFIDCSKNSLENTTSPNCNSYKANHTKINKSLSIAKATTSSIGLMETLYFMICYDEKGKGHEWSIYPTEKNIYPENFLHSRYLEMSNENFFIYKPDELFWNEFNSSLKGKVQSKDNLSNFLNRLN</sequence>
<organism evidence="1">
    <name type="scientific">Leptospira interrogans serovar Hardjo str. Norma</name>
    <dbReference type="NCBI Taxonomy" id="1279460"/>
    <lineage>
        <taxon>Bacteria</taxon>
        <taxon>Pseudomonadati</taxon>
        <taxon>Spirochaetota</taxon>
        <taxon>Spirochaetia</taxon>
        <taxon>Leptospirales</taxon>
        <taxon>Leptospiraceae</taxon>
        <taxon>Leptospira</taxon>
    </lineage>
</organism>
<evidence type="ECO:0000313" key="2">
    <source>
        <dbReference type="Proteomes" id="UP000056502"/>
    </source>
</evidence>
<dbReference type="AlphaFoldDB" id="A0A0M4MTH6"/>
<accession>A0A0M4MTH6</accession>
<dbReference type="PATRIC" id="fig|1279460.3.peg.1941"/>
<name>A0A0M4MTH6_LEPIR</name>
<reference evidence="1 2" key="1">
    <citation type="journal article" date="2015" name="Genome Announc.">
        <title>Whole-Genome Sequence of Leptospira interrogans Serovar Hardjo Subtype Hardjoprajitno Strain Norma, Isolated from Cattle in a Leptospirosis Outbreak in Brazil.</title>
        <authorList>
            <person name="Cosate M.R."/>
            <person name="Soares S.C."/>
            <person name="Mendes T.A."/>
            <person name="Raittz R.T."/>
            <person name="Moreira E.C."/>
            <person name="Leite R."/>
            <person name="Fernandes G.R."/>
            <person name="Haddad J.P."/>
            <person name="Ortega J.M."/>
        </authorList>
    </citation>
    <scope>NUCLEOTIDE SEQUENCE [LARGE SCALE GENOMIC DNA]</scope>
    <source>
        <strain evidence="1 2">Norma</strain>
    </source>
</reference>
<dbReference type="RefSeq" id="WP_001093226.1">
    <property type="nucleotide sequence ID" value="NZ_CP012603.1"/>
</dbReference>
<dbReference type="EMBL" id="CP012603">
    <property type="protein sequence ID" value="ALE39120.1"/>
    <property type="molecule type" value="Genomic_DNA"/>
</dbReference>
<evidence type="ECO:0000313" key="1">
    <source>
        <dbReference type="EMBL" id="ALE39120.1"/>
    </source>
</evidence>
<gene>
    <name evidence="1" type="ORF">G436_1932</name>
</gene>